<protein>
    <submittedName>
        <fullName evidence="2">Uncharacterized protein</fullName>
    </submittedName>
</protein>
<gene>
    <name evidence="2" type="ORF">UV8b_01040</name>
</gene>
<dbReference type="AlphaFoldDB" id="A0A8E5HKS6"/>
<evidence type="ECO:0000313" key="2">
    <source>
        <dbReference type="EMBL" id="QUC16799.1"/>
    </source>
</evidence>
<dbReference type="RefSeq" id="XP_042994472.1">
    <property type="nucleotide sequence ID" value="XM_043138538.1"/>
</dbReference>
<dbReference type="KEGG" id="uvi:66061818"/>
<proteinExistence type="predicted"/>
<reference evidence="2" key="1">
    <citation type="submission" date="2020-03" db="EMBL/GenBank/DDBJ databases">
        <title>A mixture of massive structural variations and highly conserved coding sequences in Ustilaginoidea virens genome.</title>
        <authorList>
            <person name="Zhang K."/>
            <person name="Zhao Z."/>
            <person name="Zhang Z."/>
            <person name="Li Y."/>
            <person name="Hsiang T."/>
            <person name="Sun W."/>
        </authorList>
    </citation>
    <scope>NUCLEOTIDE SEQUENCE</scope>
    <source>
        <strain evidence="2">UV-8b</strain>
    </source>
</reference>
<sequence length="188" mass="21013">MRHRNEAAPPAWLFSPDTRPYVQQACRPILLVAPQQDENGKLCGVRDGSGSSSETLAPAKGGGFEEPTGPQAAPLVVIRMQTGIWNLGHQLGPKSSCSKQKQRTCERVGDDFNWRLWGVRRATSNKRRATSKKQQAASDEQRVTSSNRRAASDEQRSQKQYQYQCSLPSWGLLEFRPVTLRRLIPSPP</sequence>
<keyword evidence="3" id="KW-1185">Reference proteome</keyword>
<dbReference type="GeneID" id="66061818"/>
<feature type="region of interest" description="Disordered" evidence="1">
    <location>
        <begin position="45"/>
        <end position="68"/>
    </location>
</feature>
<organism evidence="2 3">
    <name type="scientific">Ustilaginoidea virens</name>
    <name type="common">Rice false smut fungus</name>
    <name type="synonym">Villosiclava virens</name>
    <dbReference type="NCBI Taxonomy" id="1159556"/>
    <lineage>
        <taxon>Eukaryota</taxon>
        <taxon>Fungi</taxon>
        <taxon>Dikarya</taxon>
        <taxon>Ascomycota</taxon>
        <taxon>Pezizomycotina</taxon>
        <taxon>Sordariomycetes</taxon>
        <taxon>Hypocreomycetidae</taxon>
        <taxon>Hypocreales</taxon>
        <taxon>Clavicipitaceae</taxon>
        <taxon>Ustilaginoidea</taxon>
    </lineage>
</organism>
<feature type="region of interest" description="Disordered" evidence="1">
    <location>
        <begin position="123"/>
        <end position="160"/>
    </location>
</feature>
<evidence type="ECO:0000256" key="1">
    <source>
        <dbReference type="SAM" id="MobiDB-lite"/>
    </source>
</evidence>
<dbReference type="EMBL" id="CP072753">
    <property type="protein sequence ID" value="QUC16799.1"/>
    <property type="molecule type" value="Genomic_DNA"/>
</dbReference>
<accession>A0A8E5HKS6</accession>
<feature type="compositionally biased region" description="Polar residues" evidence="1">
    <location>
        <begin position="132"/>
        <end position="149"/>
    </location>
</feature>
<evidence type="ECO:0000313" key="3">
    <source>
        <dbReference type="Proteomes" id="UP000027002"/>
    </source>
</evidence>
<name>A0A8E5HKS6_USTVR</name>
<dbReference type="Proteomes" id="UP000027002">
    <property type="component" value="Chromosome 1"/>
</dbReference>